<keyword evidence="3" id="KW-1185">Reference proteome</keyword>
<evidence type="ECO:0000259" key="1">
    <source>
        <dbReference type="Pfam" id="PF07045"/>
    </source>
</evidence>
<name>A0AA37S8G6_9GAMM</name>
<feature type="domain" description="DUF1330" evidence="1">
    <location>
        <begin position="2"/>
        <end position="92"/>
    </location>
</feature>
<dbReference type="Pfam" id="PF07045">
    <property type="entry name" value="DUF1330"/>
    <property type="match status" value="1"/>
</dbReference>
<evidence type="ECO:0000313" key="2">
    <source>
        <dbReference type="EMBL" id="GLQ30346.1"/>
    </source>
</evidence>
<sequence length="96" mass="10988">MSGYIIYHYNILDYERINELGPLSLPIVEKYGGELVVGSSVTRLEGSPYTHMVVYKFDSSEQARAFYESEESKALSELRHQITEGFVVFVPEYLNS</sequence>
<dbReference type="Gene3D" id="3.30.70.100">
    <property type="match status" value="1"/>
</dbReference>
<gene>
    <name evidence="2" type="ORF">GCM10007876_08240</name>
</gene>
<dbReference type="EMBL" id="BSNM01000003">
    <property type="protein sequence ID" value="GLQ30346.1"/>
    <property type="molecule type" value="Genomic_DNA"/>
</dbReference>
<protein>
    <recommendedName>
        <fullName evidence="1">DUF1330 domain-containing protein</fullName>
    </recommendedName>
</protein>
<evidence type="ECO:0000313" key="3">
    <source>
        <dbReference type="Proteomes" id="UP001161389"/>
    </source>
</evidence>
<dbReference type="AlphaFoldDB" id="A0AA37S8G6"/>
<dbReference type="SUPFAM" id="SSF54909">
    <property type="entry name" value="Dimeric alpha+beta barrel"/>
    <property type="match status" value="1"/>
</dbReference>
<proteinExistence type="predicted"/>
<accession>A0AA37S8G6</accession>
<dbReference type="InterPro" id="IPR010753">
    <property type="entry name" value="DUF1330"/>
</dbReference>
<reference evidence="2" key="2">
    <citation type="submission" date="2023-01" db="EMBL/GenBank/DDBJ databases">
        <title>Draft genome sequence of Litoribrevibacter albus strain NBRC 110071.</title>
        <authorList>
            <person name="Sun Q."/>
            <person name="Mori K."/>
        </authorList>
    </citation>
    <scope>NUCLEOTIDE SEQUENCE</scope>
    <source>
        <strain evidence="2">NBRC 110071</strain>
    </source>
</reference>
<comment type="caution">
    <text evidence="2">The sequence shown here is derived from an EMBL/GenBank/DDBJ whole genome shotgun (WGS) entry which is preliminary data.</text>
</comment>
<reference evidence="2" key="1">
    <citation type="journal article" date="2014" name="Int. J. Syst. Evol. Microbiol.">
        <title>Complete genome sequence of Corynebacterium casei LMG S-19264T (=DSM 44701T), isolated from a smear-ripened cheese.</title>
        <authorList>
            <consortium name="US DOE Joint Genome Institute (JGI-PGF)"/>
            <person name="Walter F."/>
            <person name="Albersmeier A."/>
            <person name="Kalinowski J."/>
            <person name="Ruckert C."/>
        </authorList>
    </citation>
    <scope>NUCLEOTIDE SEQUENCE</scope>
    <source>
        <strain evidence="2">NBRC 110071</strain>
    </source>
</reference>
<organism evidence="2 3">
    <name type="scientific">Litoribrevibacter albus</name>
    <dbReference type="NCBI Taxonomy" id="1473156"/>
    <lineage>
        <taxon>Bacteria</taxon>
        <taxon>Pseudomonadati</taxon>
        <taxon>Pseudomonadota</taxon>
        <taxon>Gammaproteobacteria</taxon>
        <taxon>Oceanospirillales</taxon>
        <taxon>Oceanospirillaceae</taxon>
        <taxon>Litoribrevibacter</taxon>
    </lineage>
</organism>
<dbReference type="Proteomes" id="UP001161389">
    <property type="component" value="Unassembled WGS sequence"/>
</dbReference>
<dbReference type="InterPro" id="IPR011008">
    <property type="entry name" value="Dimeric_a/b-barrel"/>
</dbReference>
<dbReference type="RefSeq" id="WP_284379111.1">
    <property type="nucleotide sequence ID" value="NZ_BSNM01000003.1"/>
</dbReference>